<reference evidence="5" key="1">
    <citation type="submission" date="2019-08" db="EMBL/GenBank/DDBJ databases">
        <authorList>
            <person name="Kucharzyk K."/>
            <person name="Murdoch R.W."/>
            <person name="Higgins S."/>
            <person name="Loffler F."/>
        </authorList>
    </citation>
    <scope>NUCLEOTIDE SEQUENCE</scope>
</reference>
<evidence type="ECO:0000259" key="4">
    <source>
        <dbReference type="Pfam" id="PF01420"/>
    </source>
</evidence>
<name>A0A645DEV8_9ZZZZ</name>
<comment type="caution">
    <text evidence="5">The sequence shown here is derived from an EMBL/GenBank/DDBJ whole genome shotgun (WGS) entry which is preliminary data.</text>
</comment>
<dbReference type="GO" id="GO:0003677">
    <property type="term" value="F:DNA binding"/>
    <property type="evidence" value="ECO:0007669"/>
    <property type="project" value="UniProtKB-KW"/>
</dbReference>
<evidence type="ECO:0000313" key="5">
    <source>
        <dbReference type="EMBL" id="MPM87781.1"/>
    </source>
</evidence>
<keyword evidence="2" id="KW-0680">Restriction system</keyword>
<evidence type="ECO:0000256" key="3">
    <source>
        <dbReference type="ARBA" id="ARBA00023125"/>
    </source>
</evidence>
<dbReference type="Gene3D" id="1.10.287.1120">
    <property type="entry name" value="Bipartite methylase S protein"/>
    <property type="match status" value="1"/>
</dbReference>
<dbReference type="InterPro" id="IPR044946">
    <property type="entry name" value="Restrct_endonuc_typeI_TRD_sf"/>
</dbReference>
<protein>
    <recommendedName>
        <fullName evidence="4">Type I restriction modification DNA specificity domain-containing protein</fullName>
    </recommendedName>
</protein>
<dbReference type="EMBL" id="VSSQ01035540">
    <property type="protein sequence ID" value="MPM87781.1"/>
    <property type="molecule type" value="Genomic_DNA"/>
</dbReference>
<dbReference type="SUPFAM" id="SSF116734">
    <property type="entry name" value="DNA methylase specificity domain"/>
    <property type="match status" value="1"/>
</dbReference>
<keyword evidence="3" id="KW-0238">DNA-binding</keyword>
<dbReference type="Pfam" id="PF01420">
    <property type="entry name" value="Methylase_S"/>
    <property type="match status" value="1"/>
</dbReference>
<sequence>MAIAETELATNQGFKNLVCKPDIDNVFFAYALMTKKSEMVTKAIGTTFLEISKKALSGIEMRIPLLPEQQAISSVLTAMDEEILALEEEKEKMLQIKAGAMDDLLTGRIRLTRQGG</sequence>
<proteinExistence type="inferred from homology"/>
<comment type="similarity">
    <text evidence="1">Belongs to the type-I restriction system S methylase family.</text>
</comment>
<dbReference type="PANTHER" id="PTHR30408:SF13">
    <property type="entry name" value="TYPE I RESTRICTION ENZYME HINDI SPECIFICITY SUBUNIT"/>
    <property type="match status" value="1"/>
</dbReference>
<dbReference type="PANTHER" id="PTHR30408">
    <property type="entry name" value="TYPE-1 RESTRICTION ENZYME ECOKI SPECIFICITY PROTEIN"/>
    <property type="match status" value="1"/>
</dbReference>
<organism evidence="5">
    <name type="scientific">bioreactor metagenome</name>
    <dbReference type="NCBI Taxonomy" id="1076179"/>
    <lineage>
        <taxon>unclassified sequences</taxon>
        <taxon>metagenomes</taxon>
        <taxon>ecological metagenomes</taxon>
    </lineage>
</organism>
<evidence type="ECO:0000256" key="1">
    <source>
        <dbReference type="ARBA" id="ARBA00010923"/>
    </source>
</evidence>
<dbReference type="GO" id="GO:0009307">
    <property type="term" value="P:DNA restriction-modification system"/>
    <property type="evidence" value="ECO:0007669"/>
    <property type="project" value="UniProtKB-KW"/>
</dbReference>
<dbReference type="AlphaFoldDB" id="A0A645DEV8"/>
<dbReference type="Gene3D" id="3.90.220.20">
    <property type="entry name" value="DNA methylase specificity domains"/>
    <property type="match status" value="1"/>
</dbReference>
<dbReference type="InterPro" id="IPR052021">
    <property type="entry name" value="Type-I_RS_S_subunit"/>
</dbReference>
<feature type="domain" description="Type I restriction modification DNA specificity" evidence="4">
    <location>
        <begin position="2"/>
        <end position="92"/>
    </location>
</feature>
<gene>
    <name evidence="5" type="ORF">SDC9_134881</name>
</gene>
<evidence type="ECO:0000256" key="2">
    <source>
        <dbReference type="ARBA" id="ARBA00022747"/>
    </source>
</evidence>
<dbReference type="InterPro" id="IPR000055">
    <property type="entry name" value="Restrct_endonuc_typeI_TRD"/>
</dbReference>
<accession>A0A645DEV8</accession>